<keyword evidence="8" id="KW-0479">Metal-binding</keyword>
<comment type="similarity">
    <text evidence="3">Belongs to the aminoglycoside phosphotransferase family.</text>
</comment>
<keyword evidence="12" id="KW-0413">Isomerase</keyword>
<dbReference type="Gene3D" id="2.60.40.1180">
    <property type="entry name" value="Golgi alpha-mannosidase II"/>
    <property type="match status" value="1"/>
</dbReference>
<dbReference type="EC" id="2.7.1.175" evidence="4"/>
<proteinExistence type="inferred from homology"/>
<evidence type="ECO:0000256" key="15">
    <source>
        <dbReference type="ARBA" id="ARBA00049067"/>
    </source>
</evidence>
<dbReference type="EC" id="5.4.99.16" evidence="5"/>
<evidence type="ECO:0000256" key="16">
    <source>
        <dbReference type="SAM" id="MobiDB-lite"/>
    </source>
</evidence>
<keyword evidence="19" id="KW-1185">Reference proteome</keyword>
<evidence type="ECO:0000256" key="7">
    <source>
        <dbReference type="ARBA" id="ARBA00022679"/>
    </source>
</evidence>
<dbReference type="NCBIfam" id="TIGR02457">
    <property type="entry name" value="TreS_Cterm"/>
    <property type="match status" value="1"/>
</dbReference>
<dbReference type="InterPro" id="IPR032091">
    <property type="entry name" value="Malt_amylase-like_C"/>
</dbReference>
<keyword evidence="10" id="KW-0106">Calcium</keyword>
<evidence type="ECO:0000256" key="8">
    <source>
        <dbReference type="ARBA" id="ARBA00022723"/>
    </source>
</evidence>
<dbReference type="Pfam" id="PF00128">
    <property type="entry name" value="Alpha-amylase"/>
    <property type="match status" value="1"/>
</dbReference>
<keyword evidence="7 18" id="KW-0808">Transferase</keyword>
<reference evidence="19" key="1">
    <citation type="submission" date="2016-10" db="EMBL/GenBank/DDBJ databases">
        <authorList>
            <person name="Varghese N."/>
            <person name="Submissions S."/>
        </authorList>
    </citation>
    <scope>NUCLEOTIDE SEQUENCE [LARGE SCALE GENOMIC DNA]</scope>
    <source>
        <strain evidence="19">DSM 17101</strain>
    </source>
</reference>
<evidence type="ECO:0000256" key="1">
    <source>
        <dbReference type="ARBA" id="ARBA00001595"/>
    </source>
</evidence>
<feature type="domain" description="Glycosyl hydrolase family 13 catalytic" evidence="17">
    <location>
        <begin position="55"/>
        <end position="454"/>
    </location>
</feature>
<dbReference type="SUPFAM" id="SSF51011">
    <property type="entry name" value="Glycosyl hydrolase domain"/>
    <property type="match status" value="1"/>
</dbReference>
<dbReference type="SMART" id="SM00642">
    <property type="entry name" value="Aamy"/>
    <property type="match status" value="1"/>
</dbReference>
<dbReference type="FunFam" id="3.20.20.80:FF:000055">
    <property type="entry name" value="Trehalose synthase"/>
    <property type="match status" value="1"/>
</dbReference>
<dbReference type="Gene3D" id="3.90.400.10">
    <property type="entry name" value="Oligo-1,6-glucosidase, Domain 2"/>
    <property type="match status" value="1"/>
</dbReference>
<dbReference type="AlphaFoldDB" id="A0A1H0NFZ0"/>
<feature type="compositionally biased region" description="Low complexity" evidence="16">
    <location>
        <begin position="8"/>
        <end position="24"/>
    </location>
</feature>
<dbReference type="Proteomes" id="UP000199317">
    <property type="component" value="Unassembled WGS sequence"/>
</dbReference>
<dbReference type="InterPro" id="IPR012811">
    <property type="entry name" value="TreS_maltokin_C_dom"/>
</dbReference>
<dbReference type="GO" id="GO:0005524">
    <property type="term" value="F:ATP binding"/>
    <property type="evidence" value="ECO:0007669"/>
    <property type="project" value="UniProtKB-KW"/>
</dbReference>
<dbReference type="GO" id="GO:0046872">
    <property type="term" value="F:metal ion binding"/>
    <property type="evidence" value="ECO:0007669"/>
    <property type="project" value="UniProtKB-KW"/>
</dbReference>
<evidence type="ECO:0000256" key="2">
    <source>
        <dbReference type="ARBA" id="ARBA00005496"/>
    </source>
</evidence>
<keyword evidence="11" id="KW-0067">ATP-binding</keyword>
<comment type="catalytic activity">
    <reaction evidence="15">
        <text>D-maltose + ATP = alpha-maltose 1-phosphate + ADP + H(+)</text>
        <dbReference type="Rhea" id="RHEA:31915"/>
        <dbReference type="ChEBI" id="CHEBI:15378"/>
        <dbReference type="ChEBI" id="CHEBI:17306"/>
        <dbReference type="ChEBI" id="CHEBI:30616"/>
        <dbReference type="ChEBI" id="CHEBI:63576"/>
        <dbReference type="ChEBI" id="CHEBI:456216"/>
        <dbReference type="EC" id="2.7.1.175"/>
    </reaction>
</comment>
<feature type="compositionally biased region" description="Pro residues" evidence="16">
    <location>
        <begin position="1142"/>
        <end position="1155"/>
    </location>
</feature>
<evidence type="ECO:0000256" key="14">
    <source>
        <dbReference type="ARBA" id="ARBA00031378"/>
    </source>
</evidence>
<dbReference type="InterPro" id="IPR017853">
    <property type="entry name" value="GH"/>
</dbReference>
<sequence>MNAPLLHTSPSGTNATTAPAAAEPLPEPGPVVMPETPEIDTQGDPQWYRDAVIYQLNVKAFYDSNNDGYGDFKGVTAKLDYVKDLGVNTIWLMPFYPSPLRDDGYDISDYESVHPQYGTLEDFKEMLDAAHARGLRVITELVINHTSSEHPWFQRARHAPPGSPERDFYVWSDTDQIYRGTRIIFTDTETSNWAWDPVAKQYYWHRFFSHQPDLNFDNPAVLEAVFKTMRFWLDMGVDGFRLDAIPYLVERDGTSNENLPETHAVIKQLRAAIDAEYKNRFLLAEANMWPEDVREYFGDGDECHMAYHFPLMPRMYMAIAQEDRHPIVEIMQQTPDIPDGCQWAIFLRNHDELTLEMVTSKERDYMYSMYAADMRARINLGIRRRLSPLMENDVDRVKLMNGMLLSMPGSPIIYYGDEIGMGDNVFVGDRNGVRTPMQWSPDRNGGFSRADPQRLYLQPIMDAVYGYEALNVEAQSGDQSSLLHWTRRMLAVRKTSRAFGRGRRTFLKPGNRKILAYVSEHEDDIILTVFNLSRAAQPVELDLSAYRGRTPIEMLGRVTFPPIGDLPYLLTLHSFGFYWFRLSNEAPVPSWHQEGLDLQERPVLVLFDGWTSFFRERVMPWRIGMAERMRAQFEGDTLPRFIELQRWYADKGAAITGARIVDHTVWKAGDACEWMLPLVAVDTNAGAGRTAEAQDGAAAGVPYFVPLALAWEEGSEERMRRISPAGVARVRQQAQVGVMGDAFHDESFCRAVVRALGENTALPTDRGGSVRFSHTSAFAALAEGLDALPVARPGAQSSNTVVSLGETLFLKGYRRLREGINPELEVGRFLTEVAHFPHCVPVLGAVEYMAPGGGTMTLALVQAYVSNQGDGWEYTLGYLERFLENTRTVPDAVLPEAHGGFLALIRTLGRRTAELHQALGLRTGDAAFDPEPITAQDVTAFRDRARAEAEETLALLERRLHDLPPATQNDAQAVLARRSAILERLAADRGQAPTGHKSRYHGDYHLGQVLVTGNDFVLIDFEGEPGRSFGQRRAKGSPLRDVAGMLRSFNYARWAALRHMTQSTEEMVRLDEAARDWEHHARDAFLEAYATAGTHPDLDLVALFELEKALYELRYELGNRVDWAQVPLQGILALIGAAAAPTPRPAVPTLPPPPGGSTEAP</sequence>
<evidence type="ECO:0000313" key="19">
    <source>
        <dbReference type="Proteomes" id="UP000199317"/>
    </source>
</evidence>
<dbReference type="InterPro" id="IPR045857">
    <property type="entry name" value="O16G_dom_2"/>
</dbReference>
<feature type="region of interest" description="Disordered" evidence="16">
    <location>
        <begin position="1"/>
        <end position="44"/>
    </location>
</feature>
<comment type="catalytic activity">
    <reaction evidence="1">
        <text>D-maltose = alpha,alpha-trehalose</text>
        <dbReference type="Rhea" id="RHEA:15145"/>
        <dbReference type="ChEBI" id="CHEBI:16551"/>
        <dbReference type="ChEBI" id="CHEBI:17306"/>
        <dbReference type="EC" id="5.4.99.16"/>
    </reaction>
</comment>
<evidence type="ECO:0000256" key="5">
    <source>
        <dbReference type="ARBA" id="ARBA00012619"/>
    </source>
</evidence>
<evidence type="ECO:0000256" key="3">
    <source>
        <dbReference type="ARBA" id="ARBA00006219"/>
    </source>
</evidence>
<evidence type="ECO:0000256" key="9">
    <source>
        <dbReference type="ARBA" id="ARBA00022741"/>
    </source>
</evidence>
<evidence type="ECO:0000256" key="10">
    <source>
        <dbReference type="ARBA" id="ARBA00022837"/>
    </source>
</evidence>
<dbReference type="EMBL" id="FNJL01000005">
    <property type="protein sequence ID" value="SDO91619.1"/>
    <property type="molecule type" value="Genomic_DNA"/>
</dbReference>
<gene>
    <name evidence="18" type="ORF">SAMN04489708_1058</name>
</gene>
<evidence type="ECO:0000256" key="12">
    <source>
        <dbReference type="ARBA" id="ARBA00023235"/>
    </source>
</evidence>
<dbReference type="Pfam" id="PF18085">
    <property type="entry name" value="Mak_N_cap"/>
    <property type="match status" value="1"/>
</dbReference>
<evidence type="ECO:0000256" key="13">
    <source>
        <dbReference type="ARBA" id="ARBA00031251"/>
    </source>
</evidence>
<keyword evidence="9" id="KW-0547">Nucleotide-binding</keyword>
<evidence type="ECO:0000256" key="4">
    <source>
        <dbReference type="ARBA" id="ARBA00011962"/>
    </source>
</evidence>
<dbReference type="NCBIfam" id="TIGR02456">
    <property type="entry name" value="treS_nterm"/>
    <property type="match status" value="1"/>
</dbReference>
<dbReference type="CDD" id="cd11334">
    <property type="entry name" value="AmyAc_TreS"/>
    <property type="match status" value="1"/>
</dbReference>
<dbReference type="InterPro" id="IPR012810">
    <property type="entry name" value="TreS/a-amylase_N"/>
</dbReference>
<name>A0A1H0NFZ0_9BURK</name>
<feature type="region of interest" description="Disordered" evidence="16">
    <location>
        <begin position="1141"/>
        <end position="1161"/>
    </location>
</feature>
<protein>
    <recommendedName>
        <fullName evidence="6">Maltokinase</fullName>
        <ecNumber evidence="4">2.7.1.175</ecNumber>
        <ecNumber evidence="5">5.4.99.16</ecNumber>
    </recommendedName>
    <alternativeName>
        <fullName evidence="14">Maltose alpha-D-glucosyltransferase</fullName>
    </alternativeName>
    <alternativeName>
        <fullName evidence="13">Maltose-1-phosphate synthase</fullName>
    </alternativeName>
</protein>
<dbReference type="RefSeq" id="WP_092832759.1">
    <property type="nucleotide sequence ID" value="NZ_FNJL01000005.1"/>
</dbReference>
<dbReference type="InterPro" id="IPR013780">
    <property type="entry name" value="Glyco_hydro_b"/>
</dbReference>
<dbReference type="SUPFAM" id="SSF51445">
    <property type="entry name" value="(Trans)glycosidases"/>
    <property type="match status" value="1"/>
</dbReference>
<dbReference type="PANTHER" id="PTHR10357">
    <property type="entry name" value="ALPHA-AMYLASE FAMILY MEMBER"/>
    <property type="match status" value="1"/>
</dbReference>
<evidence type="ECO:0000259" key="17">
    <source>
        <dbReference type="SMART" id="SM00642"/>
    </source>
</evidence>
<dbReference type="InterPro" id="IPR040999">
    <property type="entry name" value="Mak_N_cap"/>
</dbReference>
<dbReference type="InterPro" id="IPR006047">
    <property type="entry name" value="GH13_cat_dom"/>
</dbReference>
<dbReference type="GO" id="GO:0016740">
    <property type="term" value="F:transferase activity"/>
    <property type="evidence" value="ECO:0007669"/>
    <property type="project" value="UniProtKB-KW"/>
</dbReference>
<dbReference type="GO" id="GO:0005975">
    <property type="term" value="P:carbohydrate metabolic process"/>
    <property type="evidence" value="ECO:0007669"/>
    <property type="project" value="InterPro"/>
</dbReference>
<dbReference type="Gene3D" id="3.20.20.80">
    <property type="entry name" value="Glycosidases"/>
    <property type="match status" value="1"/>
</dbReference>
<evidence type="ECO:0000256" key="11">
    <source>
        <dbReference type="ARBA" id="ARBA00022840"/>
    </source>
</evidence>
<dbReference type="GO" id="GO:0047471">
    <property type="term" value="F:maltose alpha-D-glucosyltransferase activity"/>
    <property type="evidence" value="ECO:0007669"/>
    <property type="project" value="UniProtKB-EC"/>
</dbReference>
<comment type="similarity">
    <text evidence="2">Belongs to the glycosyl hydrolase 13 family. TreS subfamily.</text>
</comment>
<evidence type="ECO:0000256" key="6">
    <source>
        <dbReference type="ARBA" id="ARBA00013882"/>
    </source>
</evidence>
<dbReference type="Pfam" id="PF16657">
    <property type="entry name" value="Malt_amylase_C"/>
    <property type="match status" value="1"/>
</dbReference>
<dbReference type="SUPFAM" id="SSF56112">
    <property type="entry name" value="Protein kinase-like (PK-like)"/>
    <property type="match status" value="1"/>
</dbReference>
<dbReference type="InterPro" id="IPR011009">
    <property type="entry name" value="Kinase-like_dom_sf"/>
</dbReference>
<evidence type="ECO:0000313" key="18">
    <source>
        <dbReference type="EMBL" id="SDO91619.1"/>
    </source>
</evidence>
<organism evidence="18 19">
    <name type="scientific">Paracidovorax cattleyae</name>
    <dbReference type="NCBI Taxonomy" id="80868"/>
    <lineage>
        <taxon>Bacteria</taxon>
        <taxon>Pseudomonadati</taxon>
        <taxon>Pseudomonadota</taxon>
        <taxon>Betaproteobacteria</taxon>
        <taxon>Burkholderiales</taxon>
        <taxon>Comamonadaceae</taxon>
        <taxon>Paracidovorax</taxon>
    </lineage>
</organism>
<accession>A0A1H0NFZ0</accession>
<dbReference type="Gene3D" id="3.90.1200.10">
    <property type="match status" value="1"/>
</dbReference>
<dbReference type="OrthoDB" id="9805159at2"/>
<dbReference type="PANTHER" id="PTHR10357:SF219">
    <property type="entry name" value="MALTOSE ALPHA-D-GLUCOSYLTRANSFERASE"/>
    <property type="match status" value="1"/>
</dbReference>